<organism evidence="3 4">
    <name type="scientific">Cryobacterium psychrophilum</name>
    <dbReference type="NCBI Taxonomy" id="41988"/>
    <lineage>
        <taxon>Bacteria</taxon>
        <taxon>Bacillati</taxon>
        <taxon>Actinomycetota</taxon>
        <taxon>Actinomycetes</taxon>
        <taxon>Micrococcales</taxon>
        <taxon>Microbacteriaceae</taxon>
        <taxon>Cryobacterium</taxon>
    </lineage>
</organism>
<evidence type="ECO:0000259" key="2">
    <source>
        <dbReference type="Pfam" id="PF13649"/>
    </source>
</evidence>
<dbReference type="AlphaFoldDB" id="A0A4Y8KXP8"/>
<evidence type="ECO:0000313" key="4">
    <source>
        <dbReference type="Proteomes" id="UP000298218"/>
    </source>
</evidence>
<reference evidence="3 4" key="1">
    <citation type="submission" date="2019-03" db="EMBL/GenBank/DDBJ databases">
        <title>Genomics of glacier-inhabiting Cryobacterium strains.</title>
        <authorList>
            <person name="Liu Q."/>
            <person name="Xin Y.-H."/>
        </authorList>
    </citation>
    <scope>NUCLEOTIDE SEQUENCE [LARGE SCALE GENOMIC DNA]</scope>
    <source>
        <strain evidence="3 4">CGMCC 1.4292</strain>
    </source>
</reference>
<dbReference type="InterPro" id="IPR029063">
    <property type="entry name" value="SAM-dependent_MTases_sf"/>
</dbReference>
<dbReference type="Pfam" id="PF13649">
    <property type="entry name" value="Methyltransf_25"/>
    <property type="match status" value="1"/>
</dbReference>
<dbReference type="InterPro" id="IPR041698">
    <property type="entry name" value="Methyltransf_25"/>
</dbReference>
<sequence length="219" mass="23475">MTEHSTDEPVFDGDFWDARYRESTSVWSGNPNPILVSETSALPPGTALDIGSGEGADAIWLAARGWTTTAVDISTVALQRAAERASAADPDTAARITWSQHDLIEWAPPAGAFDLITAQFMHLPSAQRLILFARLAEAVAPGGTLLIVGHHPSDMQSTVQRPQRPDLFFTAEEVAASLDPAQWEIGVSDARARTVADAEGAPAVVRDSVLRAQRRPVAE</sequence>
<dbReference type="Proteomes" id="UP000298218">
    <property type="component" value="Unassembled WGS sequence"/>
</dbReference>
<gene>
    <name evidence="3" type="ORF">E3T53_01995</name>
</gene>
<dbReference type="GO" id="GO:0008168">
    <property type="term" value="F:methyltransferase activity"/>
    <property type="evidence" value="ECO:0007669"/>
    <property type="project" value="UniProtKB-KW"/>
</dbReference>
<dbReference type="Gene3D" id="3.40.50.150">
    <property type="entry name" value="Vaccinia Virus protein VP39"/>
    <property type="match status" value="1"/>
</dbReference>
<feature type="domain" description="Methyltransferase" evidence="2">
    <location>
        <begin position="48"/>
        <end position="143"/>
    </location>
</feature>
<protein>
    <submittedName>
        <fullName evidence="3">Class I SAM-dependent methyltransferase</fullName>
    </submittedName>
</protein>
<dbReference type="CDD" id="cd02440">
    <property type="entry name" value="AdoMet_MTases"/>
    <property type="match status" value="1"/>
</dbReference>
<dbReference type="OrthoDB" id="9786503at2"/>
<keyword evidence="4" id="KW-1185">Reference proteome</keyword>
<dbReference type="RefSeq" id="WP_134172591.1">
    <property type="nucleotide sequence ID" value="NZ_SODI01000001.1"/>
</dbReference>
<dbReference type="EMBL" id="SOHQ01000007">
    <property type="protein sequence ID" value="TFD81786.1"/>
    <property type="molecule type" value="Genomic_DNA"/>
</dbReference>
<keyword evidence="1 3" id="KW-0808">Transferase</keyword>
<evidence type="ECO:0000313" key="3">
    <source>
        <dbReference type="EMBL" id="TFD81786.1"/>
    </source>
</evidence>
<dbReference type="GO" id="GO:0032259">
    <property type="term" value="P:methylation"/>
    <property type="evidence" value="ECO:0007669"/>
    <property type="project" value="UniProtKB-KW"/>
</dbReference>
<dbReference type="PANTHER" id="PTHR43861:SF3">
    <property type="entry name" value="PUTATIVE (AFU_ORTHOLOGUE AFUA_2G14390)-RELATED"/>
    <property type="match status" value="1"/>
</dbReference>
<evidence type="ECO:0000256" key="1">
    <source>
        <dbReference type="ARBA" id="ARBA00022679"/>
    </source>
</evidence>
<keyword evidence="3" id="KW-0489">Methyltransferase</keyword>
<dbReference type="SUPFAM" id="SSF53335">
    <property type="entry name" value="S-adenosyl-L-methionine-dependent methyltransferases"/>
    <property type="match status" value="1"/>
</dbReference>
<comment type="caution">
    <text evidence="3">The sequence shown here is derived from an EMBL/GenBank/DDBJ whole genome shotgun (WGS) entry which is preliminary data.</text>
</comment>
<dbReference type="PANTHER" id="PTHR43861">
    <property type="entry name" value="TRANS-ACONITATE 2-METHYLTRANSFERASE-RELATED"/>
    <property type="match status" value="1"/>
</dbReference>
<proteinExistence type="predicted"/>
<name>A0A4Y8KXP8_9MICO</name>
<accession>A0A4Y8KXP8</accession>